<dbReference type="InterPro" id="IPR001138">
    <property type="entry name" value="Zn2Cys6_DnaBD"/>
</dbReference>
<protein>
    <recommendedName>
        <fullName evidence="7">Zn(2)-C6 fungal-type domain-containing protein</fullName>
    </recommendedName>
</protein>
<evidence type="ECO:0000256" key="3">
    <source>
        <dbReference type="ARBA" id="ARBA00023125"/>
    </source>
</evidence>
<reference evidence="8" key="2">
    <citation type="journal article" date="2023" name="IMA Fungus">
        <title>Comparative genomic study of the Penicillium genus elucidates a diverse pangenome and 15 lateral gene transfer events.</title>
        <authorList>
            <person name="Petersen C."/>
            <person name="Sorensen T."/>
            <person name="Nielsen M.R."/>
            <person name="Sondergaard T.E."/>
            <person name="Sorensen J.L."/>
            <person name="Fitzpatrick D.A."/>
            <person name="Frisvad J.C."/>
            <person name="Nielsen K.L."/>
        </authorList>
    </citation>
    <scope>NUCLEOTIDE SEQUENCE</scope>
    <source>
        <strain evidence="8">IBT 30069</strain>
    </source>
</reference>
<dbReference type="EMBL" id="JAPQKH010000001">
    <property type="protein sequence ID" value="KAJ5116717.1"/>
    <property type="molecule type" value="Genomic_DNA"/>
</dbReference>
<dbReference type="GO" id="GO:0003677">
    <property type="term" value="F:DNA binding"/>
    <property type="evidence" value="ECO:0007669"/>
    <property type="project" value="UniProtKB-KW"/>
</dbReference>
<dbReference type="CDD" id="cd00067">
    <property type="entry name" value="GAL4"/>
    <property type="match status" value="1"/>
</dbReference>
<evidence type="ECO:0000256" key="4">
    <source>
        <dbReference type="ARBA" id="ARBA00023163"/>
    </source>
</evidence>
<keyword evidence="3" id="KW-0238">DNA-binding</keyword>
<dbReference type="Gene3D" id="4.10.240.10">
    <property type="entry name" value="Zn(2)-C6 fungal-type DNA-binding domain"/>
    <property type="match status" value="1"/>
</dbReference>
<dbReference type="GO" id="GO:0000981">
    <property type="term" value="F:DNA-binding transcription factor activity, RNA polymerase II-specific"/>
    <property type="evidence" value="ECO:0007669"/>
    <property type="project" value="InterPro"/>
</dbReference>
<keyword evidence="9" id="KW-1185">Reference proteome</keyword>
<evidence type="ECO:0000256" key="6">
    <source>
        <dbReference type="SAM" id="MobiDB-lite"/>
    </source>
</evidence>
<dbReference type="InterPro" id="IPR050613">
    <property type="entry name" value="Sec_Metabolite_Reg"/>
</dbReference>
<sequence>MSSGSPAMKRKSSLSSDTPSKRAPRQIPVSCESCRKKKLKCDRAQPCSSCSTRRIPCSYGDYGPFTGGTATENVAQAAQTSPSGVATAPSRHQQRVMTYQTPEGYHRIGDDPLATAVRLENIMMAHRVPTAVSASVRSQLSQSHVSSPISQQGSTPGSLSTLIHGCSASSQNPTNLPLVSYLPSRSEMLDLFDYYCTHLDYQYHLIIPSRTRQDIYKVYANILNGEICDLGILALLFGITSATLFFRLLSTTTTEIAESASREAAFLAGAALMQGNYMTCPTVPGLQATLIIGHHIPGLTLDPSVCAYFVPGTMASQGKSLKLHIIDCPRSAEERRINGCDATELELKRRLWWDLASYEWLLGFLSGPQEFTYSISPQQMNLRLPLNIEDDDIETGDEKPLSTPTCMSYTLARLQLAHICREIVDRTAPEYLQGYEVSYDRVLELDRMLNEKYAELPDFFRFDQSSRRKYANLYRERPQIAWQSAFIQQGYQARLCRLHRWHFIRGAKDPRYSYSHVVSLQSARKVLELKRIMDEEEPILAINSSFWAVMHHVFMSAVTLLINICFNWDDILAEKQKEEVLEACRMLSRAQQVSSIAREGINAMMGTLRKHWIQQKRPMSDVPGSQPEPTFHVDLQQLTPASSNVEPNSNAQFMQPAEYHVPSSQDALNLQNSGSGELPLEDIFSEMLDDSGNVELDSTGWMELLSELTHSTVPY</sequence>
<feature type="region of interest" description="Disordered" evidence="6">
    <location>
        <begin position="1"/>
        <end position="29"/>
    </location>
</feature>
<dbReference type="PROSITE" id="PS50048">
    <property type="entry name" value="ZN2_CY6_FUNGAL_2"/>
    <property type="match status" value="1"/>
</dbReference>
<dbReference type="PANTHER" id="PTHR31001">
    <property type="entry name" value="UNCHARACTERIZED TRANSCRIPTIONAL REGULATORY PROTEIN"/>
    <property type="match status" value="1"/>
</dbReference>
<gene>
    <name evidence="8" type="ORF">N7456_001065</name>
</gene>
<dbReference type="CDD" id="cd12148">
    <property type="entry name" value="fungal_TF_MHR"/>
    <property type="match status" value="1"/>
</dbReference>
<dbReference type="AlphaFoldDB" id="A0A9W9KRI3"/>
<keyword evidence="5" id="KW-0539">Nucleus</keyword>
<dbReference type="Pfam" id="PF00172">
    <property type="entry name" value="Zn_clus"/>
    <property type="match status" value="1"/>
</dbReference>
<comment type="subcellular location">
    <subcellularLocation>
        <location evidence="1">Nucleus</location>
    </subcellularLocation>
</comment>
<comment type="caution">
    <text evidence="8">The sequence shown here is derived from an EMBL/GenBank/DDBJ whole genome shotgun (WGS) entry which is preliminary data.</text>
</comment>
<evidence type="ECO:0000256" key="5">
    <source>
        <dbReference type="ARBA" id="ARBA00023242"/>
    </source>
</evidence>
<dbReference type="InterPro" id="IPR036864">
    <property type="entry name" value="Zn2-C6_fun-type_DNA-bd_sf"/>
</dbReference>
<keyword evidence="2" id="KW-0805">Transcription regulation</keyword>
<evidence type="ECO:0000259" key="7">
    <source>
        <dbReference type="PROSITE" id="PS50048"/>
    </source>
</evidence>
<accession>A0A9W9KRI3</accession>
<dbReference type="PANTHER" id="PTHR31001:SF90">
    <property type="entry name" value="CENTROMERE DNA-BINDING PROTEIN COMPLEX CBF3 SUBUNIT B"/>
    <property type="match status" value="1"/>
</dbReference>
<evidence type="ECO:0000256" key="1">
    <source>
        <dbReference type="ARBA" id="ARBA00004123"/>
    </source>
</evidence>
<dbReference type="OrthoDB" id="3014581at2759"/>
<proteinExistence type="predicted"/>
<reference evidence="8" key="1">
    <citation type="submission" date="2022-11" db="EMBL/GenBank/DDBJ databases">
        <authorList>
            <person name="Petersen C."/>
        </authorList>
    </citation>
    <scope>NUCLEOTIDE SEQUENCE</scope>
    <source>
        <strain evidence="8">IBT 30069</strain>
    </source>
</reference>
<evidence type="ECO:0000256" key="2">
    <source>
        <dbReference type="ARBA" id="ARBA00023015"/>
    </source>
</evidence>
<keyword evidence="4" id="KW-0804">Transcription</keyword>
<dbReference type="GO" id="GO:0005634">
    <property type="term" value="C:nucleus"/>
    <property type="evidence" value="ECO:0007669"/>
    <property type="project" value="UniProtKB-SubCell"/>
</dbReference>
<dbReference type="PROSITE" id="PS00463">
    <property type="entry name" value="ZN2_CY6_FUNGAL_1"/>
    <property type="match status" value="1"/>
</dbReference>
<dbReference type="GO" id="GO:0008270">
    <property type="term" value="F:zinc ion binding"/>
    <property type="evidence" value="ECO:0007669"/>
    <property type="project" value="InterPro"/>
</dbReference>
<dbReference type="Proteomes" id="UP001149165">
    <property type="component" value="Unassembled WGS sequence"/>
</dbReference>
<evidence type="ECO:0000313" key="8">
    <source>
        <dbReference type="EMBL" id="KAJ5116717.1"/>
    </source>
</evidence>
<name>A0A9W9KRI3_9EURO</name>
<feature type="domain" description="Zn(2)-C6 fungal-type" evidence="7">
    <location>
        <begin position="30"/>
        <end position="59"/>
    </location>
</feature>
<dbReference type="SUPFAM" id="SSF57701">
    <property type="entry name" value="Zn2/Cys6 DNA-binding domain"/>
    <property type="match status" value="1"/>
</dbReference>
<evidence type="ECO:0000313" key="9">
    <source>
        <dbReference type="Proteomes" id="UP001149165"/>
    </source>
</evidence>
<organism evidence="8 9">
    <name type="scientific">Penicillium angulare</name>
    <dbReference type="NCBI Taxonomy" id="116970"/>
    <lineage>
        <taxon>Eukaryota</taxon>
        <taxon>Fungi</taxon>
        <taxon>Dikarya</taxon>
        <taxon>Ascomycota</taxon>
        <taxon>Pezizomycotina</taxon>
        <taxon>Eurotiomycetes</taxon>
        <taxon>Eurotiomycetidae</taxon>
        <taxon>Eurotiales</taxon>
        <taxon>Aspergillaceae</taxon>
        <taxon>Penicillium</taxon>
    </lineage>
</organism>
<dbReference type="SMART" id="SM00066">
    <property type="entry name" value="GAL4"/>
    <property type="match status" value="1"/>
</dbReference>